<gene>
    <name evidence="1" type="ORF">KSZ_04740</name>
</gene>
<proteinExistence type="predicted"/>
<dbReference type="Proteomes" id="UP000635565">
    <property type="component" value="Unassembled WGS sequence"/>
</dbReference>
<reference evidence="1 2" key="1">
    <citation type="journal article" date="2021" name="Int. J. Syst. Evol. Microbiol.">
        <title>Reticulibacter mediterranei gen. nov., sp. nov., within the new family Reticulibacteraceae fam. nov., and Ktedonospora formicarum gen. nov., sp. nov., Ktedonobacter robiniae sp. nov., Dictyobacter formicarum sp. nov. and Dictyobacter arantiisoli sp. nov., belonging to the class Ktedonobacteria.</title>
        <authorList>
            <person name="Yabe S."/>
            <person name="Zheng Y."/>
            <person name="Wang C.M."/>
            <person name="Sakai Y."/>
            <person name="Abe K."/>
            <person name="Yokota A."/>
            <person name="Donadio S."/>
            <person name="Cavaletti L."/>
            <person name="Monciardini P."/>
        </authorList>
    </citation>
    <scope>NUCLEOTIDE SEQUENCE [LARGE SCALE GENOMIC DNA]</scope>
    <source>
        <strain evidence="1 2">SOSP1-9</strain>
    </source>
</reference>
<name>A0ABQ3V9I2_9CHLR</name>
<organism evidence="1 2">
    <name type="scientific">Dictyobacter formicarum</name>
    <dbReference type="NCBI Taxonomy" id="2778368"/>
    <lineage>
        <taxon>Bacteria</taxon>
        <taxon>Bacillati</taxon>
        <taxon>Chloroflexota</taxon>
        <taxon>Ktedonobacteria</taxon>
        <taxon>Ktedonobacterales</taxon>
        <taxon>Dictyobacteraceae</taxon>
        <taxon>Dictyobacter</taxon>
    </lineage>
</organism>
<accession>A0ABQ3V9I2</accession>
<evidence type="ECO:0000313" key="2">
    <source>
        <dbReference type="Proteomes" id="UP000635565"/>
    </source>
</evidence>
<keyword evidence="2" id="KW-1185">Reference proteome</keyword>
<dbReference type="EMBL" id="BNJJ01000002">
    <property type="protein sequence ID" value="GHO82468.1"/>
    <property type="molecule type" value="Genomic_DNA"/>
</dbReference>
<protein>
    <submittedName>
        <fullName evidence="1">Uncharacterized protein</fullName>
    </submittedName>
</protein>
<comment type="caution">
    <text evidence="1">The sequence shown here is derived from an EMBL/GenBank/DDBJ whole genome shotgun (WGS) entry which is preliminary data.</text>
</comment>
<evidence type="ECO:0000313" key="1">
    <source>
        <dbReference type="EMBL" id="GHO82468.1"/>
    </source>
</evidence>
<sequence>MCKPITQVRHLMKALPVTQENSWENPRTNEREQSGLRVFNLSEGEGVQMNARTQGVTQERLSQQVMLKDPNGLVERA</sequence>